<keyword evidence="2 7" id="KW-0812">Transmembrane</keyword>
<gene>
    <name evidence="9" type="ORF">LTR62_008761</name>
</gene>
<feature type="transmembrane region" description="Helical" evidence="7">
    <location>
        <begin position="74"/>
        <end position="92"/>
    </location>
</feature>
<feature type="transmembrane region" description="Helical" evidence="7">
    <location>
        <begin position="33"/>
        <end position="54"/>
    </location>
</feature>
<feature type="domain" description="Rhodopsin" evidence="8">
    <location>
        <begin position="2"/>
        <end position="96"/>
    </location>
</feature>
<dbReference type="PANTHER" id="PTHR33048:SF47">
    <property type="entry name" value="INTEGRAL MEMBRANE PROTEIN-RELATED"/>
    <property type="match status" value="1"/>
</dbReference>
<evidence type="ECO:0000313" key="10">
    <source>
        <dbReference type="Proteomes" id="UP001310890"/>
    </source>
</evidence>
<comment type="caution">
    <text evidence="9">The sequence shown here is derived from an EMBL/GenBank/DDBJ whole genome shotgun (WGS) entry which is preliminary data.</text>
</comment>
<proteinExistence type="inferred from homology"/>
<dbReference type="Proteomes" id="UP001310890">
    <property type="component" value="Unassembled WGS sequence"/>
</dbReference>
<evidence type="ECO:0000256" key="7">
    <source>
        <dbReference type="SAM" id="Phobius"/>
    </source>
</evidence>
<keyword evidence="4 7" id="KW-0472">Membrane</keyword>
<dbReference type="InterPro" id="IPR049326">
    <property type="entry name" value="Rhodopsin_dom_fungi"/>
</dbReference>
<dbReference type="EMBL" id="JAVRRL010000095">
    <property type="protein sequence ID" value="KAK5108107.1"/>
    <property type="molecule type" value="Genomic_DNA"/>
</dbReference>
<dbReference type="PANTHER" id="PTHR33048">
    <property type="entry name" value="PTH11-LIKE INTEGRAL MEMBRANE PROTEIN (AFU_ORTHOLOGUE AFUA_5G11245)"/>
    <property type="match status" value="1"/>
</dbReference>
<evidence type="ECO:0000256" key="6">
    <source>
        <dbReference type="SAM" id="MobiDB-lite"/>
    </source>
</evidence>
<sequence length="172" mass="19119">MAYAIINILTDAIVIALPIPEVLQLKLNTRQKVMLCGVFLLGIFVSLCSVLRIIAVLKDDKGKDTTWDFIPRNIWSFVETNVGIICACLPVLKTPIFRGLSFVLGTKRASGREYGSPHELDSGATKGHKRGPSKDQWDDTINDRASDEVHMVDRGELDDASQRAFVLPKQRP</sequence>
<name>A0AAN7T950_9PEZI</name>
<evidence type="ECO:0000313" key="9">
    <source>
        <dbReference type="EMBL" id="KAK5108107.1"/>
    </source>
</evidence>
<feature type="region of interest" description="Disordered" evidence="6">
    <location>
        <begin position="110"/>
        <end position="153"/>
    </location>
</feature>
<evidence type="ECO:0000256" key="3">
    <source>
        <dbReference type="ARBA" id="ARBA00022989"/>
    </source>
</evidence>
<evidence type="ECO:0000256" key="1">
    <source>
        <dbReference type="ARBA" id="ARBA00004141"/>
    </source>
</evidence>
<dbReference type="Pfam" id="PF20684">
    <property type="entry name" value="Fung_rhodopsin"/>
    <property type="match status" value="1"/>
</dbReference>
<feature type="compositionally biased region" description="Basic and acidic residues" evidence="6">
    <location>
        <begin position="132"/>
        <end position="153"/>
    </location>
</feature>
<keyword evidence="3 7" id="KW-1133">Transmembrane helix</keyword>
<evidence type="ECO:0000256" key="2">
    <source>
        <dbReference type="ARBA" id="ARBA00022692"/>
    </source>
</evidence>
<evidence type="ECO:0000256" key="5">
    <source>
        <dbReference type="ARBA" id="ARBA00038359"/>
    </source>
</evidence>
<evidence type="ECO:0000256" key="4">
    <source>
        <dbReference type="ARBA" id="ARBA00023136"/>
    </source>
</evidence>
<accession>A0AAN7T950</accession>
<organism evidence="9 10">
    <name type="scientific">Meristemomyces frigidus</name>
    <dbReference type="NCBI Taxonomy" id="1508187"/>
    <lineage>
        <taxon>Eukaryota</taxon>
        <taxon>Fungi</taxon>
        <taxon>Dikarya</taxon>
        <taxon>Ascomycota</taxon>
        <taxon>Pezizomycotina</taxon>
        <taxon>Dothideomycetes</taxon>
        <taxon>Dothideomycetidae</taxon>
        <taxon>Mycosphaerellales</taxon>
        <taxon>Teratosphaeriaceae</taxon>
        <taxon>Meristemomyces</taxon>
    </lineage>
</organism>
<dbReference type="InterPro" id="IPR052337">
    <property type="entry name" value="SAT4-like"/>
</dbReference>
<evidence type="ECO:0000259" key="8">
    <source>
        <dbReference type="Pfam" id="PF20684"/>
    </source>
</evidence>
<comment type="similarity">
    <text evidence="5">Belongs to the SAT4 family.</text>
</comment>
<reference evidence="9" key="1">
    <citation type="submission" date="2023-08" db="EMBL/GenBank/DDBJ databases">
        <title>Black Yeasts Isolated from many extreme environments.</title>
        <authorList>
            <person name="Coleine C."/>
            <person name="Stajich J.E."/>
            <person name="Selbmann L."/>
        </authorList>
    </citation>
    <scope>NUCLEOTIDE SEQUENCE</scope>
    <source>
        <strain evidence="9">CCFEE 5401</strain>
    </source>
</reference>
<dbReference type="AlphaFoldDB" id="A0AAN7T950"/>
<dbReference type="GO" id="GO:0016020">
    <property type="term" value="C:membrane"/>
    <property type="evidence" value="ECO:0007669"/>
    <property type="project" value="UniProtKB-SubCell"/>
</dbReference>
<protein>
    <recommendedName>
        <fullName evidence="8">Rhodopsin domain-containing protein</fullName>
    </recommendedName>
</protein>
<comment type="subcellular location">
    <subcellularLocation>
        <location evidence="1">Membrane</location>
        <topology evidence="1">Multi-pass membrane protein</topology>
    </subcellularLocation>
</comment>